<protein>
    <submittedName>
        <fullName evidence="2">Uncharacterized protein</fullName>
    </submittedName>
</protein>
<feature type="compositionally biased region" description="Gly residues" evidence="1">
    <location>
        <begin position="114"/>
        <end position="135"/>
    </location>
</feature>
<name>A0A1X6PBB1_PORUM</name>
<evidence type="ECO:0000313" key="3">
    <source>
        <dbReference type="Proteomes" id="UP000218209"/>
    </source>
</evidence>
<evidence type="ECO:0000313" key="2">
    <source>
        <dbReference type="EMBL" id="OSX78117.1"/>
    </source>
</evidence>
<reference evidence="2 3" key="1">
    <citation type="submission" date="2017-03" db="EMBL/GenBank/DDBJ databases">
        <title>WGS assembly of Porphyra umbilicalis.</title>
        <authorList>
            <person name="Brawley S.H."/>
            <person name="Blouin N.A."/>
            <person name="Ficko-Blean E."/>
            <person name="Wheeler G.L."/>
            <person name="Lohr M."/>
            <person name="Goodson H.V."/>
            <person name="Jenkins J.W."/>
            <person name="Blaby-Haas C.E."/>
            <person name="Helliwell K.E."/>
            <person name="Chan C."/>
            <person name="Marriage T."/>
            <person name="Bhattacharya D."/>
            <person name="Klein A.S."/>
            <person name="Badis Y."/>
            <person name="Brodie J."/>
            <person name="Cao Y."/>
            <person name="Collen J."/>
            <person name="Dittami S.M."/>
            <person name="Gachon C.M."/>
            <person name="Green B.R."/>
            <person name="Karpowicz S."/>
            <person name="Kim J.W."/>
            <person name="Kudahl U."/>
            <person name="Lin S."/>
            <person name="Michel G."/>
            <person name="Mittag M."/>
            <person name="Olson B.J."/>
            <person name="Pangilinan J."/>
            <person name="Peng Y."/>
            <person name="Qiu H."/>
            <person name="Shu S."/>
            <person name="Singer J.T."/>
            <person name="Smith A.G."/>
            <person name="Sprecher B.N."/>
            <person name="Wagner V."/>
            <person name="Wang W."/>
            <person name="Wang Z.-Y."/>
            <person name="Yan J."/>
            <person name="Yarish C."/>
            <person name="Zoeuner-Riek S."/>
            <person name="Zhuang Y."/>
            <person name="Zou Y."/>
            <person name="Lindquist E.A."/>
            <person name="Grimwood J."/>
            <person name="Barry K."/>
            <person name="Rokhsar D.S."/>
            <person name="Schmutz J."/>
            <person name="Stiller J.W."/>
            <person name="Grossman A.R."/>
            <person name="Prochnik S.E."/>
        </authorList>
    </citation>
    <scope>NUCLEOTIDE SEQUENCE [LARGE SCALE GENOMIC DNA]</scope>
    <source>
        <strain evidence="2">4086291</strain>
    </source>
</reference>
<feature type="region of interest" description="Disordered" evidence="1">
    <location>
        <begin position="70"/>
        <end position="154"/>
    </location>
</feature>
<evidence type="ECO:0000256" key="1">
    <source>
        <dbReference type="SAM" id="MobiDB-lite"/>
    </source>
</evidence>
<gene>
    <name evidence="2" type="ORF">BU14_0121s0045</name>
</gene>
<proteinExistence type="predicted"/>
<dbReference type="Proteomes" id="UP000218209">
    <property type="component" value="Unassembled WGS sequence"/>
</dbReference>
<feature type="region of interest" description="Disordered" evidence="1">
    <location>
        <begin position="26"/>
        <end position="46"/>
    </location>
</feature>
<sequence length="254" mass="27034">MALAQLRLADLAAAIEATFRRGGRLRGVGRRGGDEVTGRRRRAPPLRRHLPMTHVRLCVDAAIGVGRRRRRHPATAAAARGSRRVPDSCGSAVGGRRGHGDRDGEWRPSLGVRGYDGVGGGRGWRGSRGGGGGVTVGRRRGRRHRDDEERPSLAVGGCDEEGGEWRTPGVAGGWRWCSCGSLLWPPPLWQRVGAAGDDVALVVVMAAITAACGVAVRKDAGTLSRHISSYARRRFLAGGLAAVPETVCGMCDKW</sequence>
<accession>A0A1X6PBB1</accession>
<dbReference type="AlphaFoldDB" id="A0A1X6PBB1"/>
<keyword evidence="3" id="KW-1185">Reference proteome</keyword>
<organism evidence="2 3">
    <name type="scientific">Porphyra umbilicalis</name>
    <name type="common">Purple laver</name>
    <name type="synonym">Red alga</name>
    <dbReference type="NCBI Taxonomy" id="2786"/>
    <lineage>
        <taxon>Eukaryota</taxon>
        <taxon>Rhodophyta</taxon>
        <taxon>Bangiophyceae</taxon>
        <taxon>Bangiales</taxon>
        <taxon>Bangiaceae</taxon>
        <taxon>Porphyra</taxon>
    </lineage>
</organism>
<dbReference type="EMBL" id="KV918821">
    <property type="protein sequence ID" value="OSX78117.1"/>
    <property type="molecule type" value="Genomic_DNA"/>
</dbReference>